<evidence type="ECO:0000313" key="2">
    <source>
        <dbReference type="Proteomes" id="UP000027138"/>
    </source>
</evidence>
<sequence length="86" mass="10519">MVFQHQCRFLGFNHEVYSDIGAAVSFQWLWVLRRRLEQKRLKLETKIYRFKVLKGFEKEETRELKMVDQVFIDEEMTSSIDEEMAR</sequence>
<gene>
    <name evidence="1" type="ORF">JCGZ_26854</name>
</gene>
<name>A0A067L062_JATCU</name>
<evidence type="ECO:0000313" key="1">
    <source>
        <dbReference type="EMBL" id="KDP41836.1"/>
    </source>
</evidence>
<proteinExistence type="predicted"/>
<dbReference type="AlphaFoldDB" id="A0A067L062"/>
<organism evidence="1 2">
    <name type="scientific">Jatropha curcas</name>
    <name type="common">Barbados nut</name>
    <dbReference type="NCBI Taxonomy" id="180498"/>
    <lineage>
        <taxon>Eukaryota</taxon>
        <taxon>Viridiplantae</taxon>
        <taxon>Streptophyta</taxon>
        <taxon>Embryophyta</taxon>
        <taxon>Tracheophyta</taxon>
        <taxon>Spermatophyta</taxon>
        <taxon>Magnoliopsida</taxon>
        <taxon>eudicotyledons</taxon>
        <taxon>Gunneridae</taxon>
        <taxon>Pentapetalae</taxon>
        <taxon>rosids</taxon>
        <taxon>fabids</taxon>
        <taxon>Malpighiales</taxon>
        <taxon>Euphorbiaceae</taxon>
        <taxon>Crotonoideae</taxon>
        <taxon>Jatropheae</taxon>
        <taxon>Jatropha</taxon>
    </lineage>
</organism>
<dbReference type="EMBL" id="KK914317">
    <property type="protein sequence ID" value="KDP41836.1"/>
    <property type="molecule type" value="Genomic_DNA"/>
</dbReference>
<accession>A0A067L062</accession>
<protein>
    <submittedName>
        <fullName evidence="1">Uncharacterized protein</fullName>
    </submittedName>
</protein>
<dbReference type="Proteomes" id="UP000027138">
    <property type="component" value="Unassembled WGS sequence"/>
</dbReference>
<keyword evidence="2" id="KW-1185">Reference proteome</keyword>
<reference evidence="1 2" key="1">
    <citation type="journal article" date="2014" name="PLoS ONE">
        <title>Global Analysis of Gene Expression Profiles in Physic Nut (Jatropha curcas L.) Seedlings Exposed to Salt Stress.</title>
        <authorList>
            <person name="Zhang L."/>
            <person name="Zhang C."/>
            <person name="Wu P."/>
            <person name="Chen Y."/>
            <person name="Li M."/>
            <person name="Jiang H."/>
            <person name="Wu G."/>
        </authorList>
    </citation>
    <scope>NUCLEOTIDE SEQUENCE [LARGE SCALE GENOMIC DNA]</scope>
    <source>
        <strain evidence="2">cv. GZQX0401</strain>
        <tissue evidence="1">Young leaves</tissue>
    </source>
</reference>